<dbReference type="RefSeq" id="WP_189447674.1">
    <property type="nucleotide sequence ID" value="NZ_BMXY01000001.1"/>
</dbReference>
<keyword evidence="3" id="KW-1185">Reference proteome</keyword>
<proteinExistence type="predicted"/>
<dbReference type="EMBL" id="BMXY01000001">
    <property type="protein sequence ID" value="GGZ59418.1"/>
    <property type="molecule type" value="Genomic_DNA"/>
</dbReference>
<name>A0ABQ3BYM6_9GAMM</name>
<evidence type="ECO:0000256" key="1">
    <source>
        <dbReference type="SAM" id="MobiDB-lite"/>
    </source>
</evidence>
<evidence type="ECO:0000313" key="2">
    <source>
        <dbReference type="EMBL" id="GGZ59418.1"/>
    </source>
</evidence>
<feature type="region of interest" description="Disordered" evidence="1">
    <location>
        <begin position="1"/>
        <end position="69"/>
    </location>
</feature>
<dbReference type="Proteomes" id="UP000643403">
    <property type="component" value="Unassembled WGS sequence"/>
</dbReference>
<comment type="caution">
    <text evidence="2">The sequence shown here is derived from an EMBL/GenBank/DDBJ whole genome shotgun (WGS) entry which is preliminary data.</text>
</comment>
<sequence length="69" mass="7580">MSDRDQNDTGKNMGQGLAGVNDDQRHDLMDRGSDQRTQDQRDVKSSSQRTDESGKAKDDVSRAPESGTP</sequence>
<feature type="compositionally biased region" description="Basic and acidic residues" evidence="1">
    <location>
        <begin position="22"/>
        <end position="62"/>
    </location>
</feature>
<accession>A0ABQ3BYM6</accession>
<reference evidence="3" key="1">
    <citation type="journal article" date="2019" name="Int. J. Syst. Evol. Microbiol.">
        <title>The Global Catalogue of Microorganisms (GCM) 10K type strain sequencing project: providing services to taxonomists for standard genome sequencing and annotation.</title>
        <authorList>
            <consortium name="The Broad Institute Genomics Platform"/>
            <consortium name="The Broad Institute Genome Sequencing Center for Infectious Disease"/>
            <person name="Wu L."/>
            <person name="Ma J."/>
        </authorList>
    </citation>
    <scope>NUCLEOTIDE SEQUENCE [LARGE SCALE GENOMIC DNA]</scope>
    <source>
        <strain evidence="3">KCTC 22558</strain>
    </source>
</reference>
<evidence type="ECO:0000313" key="3">
    <source>
        <dbReference type="Proteomes" id="UP000643403"/>
    </source>
</evidence>
<protein>
    <submittedName>
        <fullName evidence="2">Uncharacterized protein</fullName>
    </submittedName>
</protein>
<organism evidence="2 3">
    <name type="scientific">Cognatilysobacter xinjiangensis</name>
    <dbReference type="NCBI Taxonomy" id="546892"/>
    <lineage>
        <taxon>Bacteria</taxon>
        <taxon>Pseudomonadati</taxon>
        <taxon>Pseudomonadota</taxon>
        <taxon>Gammaproteobacteria</taxon>
        <taxon>Lysobacterales</taxon>
        <taxon>Lysobacteraceae</taxon>
        <taxon>Cognatilysobacter</taxon>
    </lineage>
</organism>
<gene>
    <name evidence="2" type="ORF">GCM10008101_11500</name>
</gene>